<evidence type="ECO:0000313" key="2">
    <source>
        <dbReference type="EMBL" id="ELR15643.1"/>
    </source>
</evidence>
<organism evidence="2 3">
    <name type="scientific">Acanthamoeba castellanii (strain ATCC 30010 / Neff)</name>
    <dbReference type="NCBI Taxonomy" id="1257118"/>
    <lineage>
        <taxon>Eukaryota</taxon>
        <taxon>Amoebozoa</taxon>
        <taxon>Discosea</taxon>
        <taxon>Longamoebia</taxon>
        <taxon>Centramoebida</taxon>
        <taxon>Acanthamoebidae</taxon>
        <taxon>Acanthamoeba</taxon>
    </lineage>
</organism>
<dbReference type="GeneID" id="14916309"/>
<name>L8GST5_ACACF</name>
<evidence type="ECO:0000313" key="3">
    <source>
        <dbReference type="Proteomes" id="UP000011083"/>
    </source>
</evidence>
<reference evidence="2 3" key="1">
    <citation type="journal article" date="2013" name="Genome Biol.">
        <title>Genome of Acanthamoeba castellanii highlights extensive lateral gene transfer and early evolution of tyrosine kinase signaling.</title>
        <authorList>
            <person name="Clarke M."/>
            <person name="Lohan A.J."/>
            <person name="Liu B."/>
            <person name="Lagkouvardos I."/>
            <person name="Roy S."/>
            <person name="Zafar N."/>
            <person name="Bertelli C."/>
            <person name="Schilde C."/>
            <person name="Kianianmomeni A."/>
            <person name="Burglin T.R."/>
            <person name="Frech C."/>
            <person name="Turcotte B."/>
            <person name="Kopec K.O."/>
            <person name="Synnott J.M."/>
            <person name="Choo C."/>
            <person name="Paponov I."/>
            <person name="Finkler A."/>
            <person name="Soon Heng Tan C."/>
            <person name="Hutchins A.P."/>
            <person name="Weinmeier T."/>
            <person name="Rattei T."/>
            <person name="Chu J.S."/>
            <person name="Gimenez G."/>
            <person name="Irimia M."/>
            <person name="Rigden D.J."/>
            <person name="Fitzpatrick D.A."/>
            <person name="Lorenzo-Morales J."/>
            <person name="Bateman A."/>
            <person name="Chiu C.H."/>
            <person name="Tang P."/>
            <person name="Hegemann P."/>
            <person name="Fromm H."/>
            <person name="Raoult D."/>
            <person name="Greub G."/>
            <person name="Miranda-Saavedra D."/>
            <person name="Chen N."/>
            <person name="Nash P."/>
            <person name="Ginger M.L."/>
            <person name="Horn M."/>
            <person name="Schaap P."/>
            <person name="Caler L."/>
            <person name="Loftus B."/>
        </authorList>
    </citation>
    <scope>NUCLEOTIDE SEQUENCE [LARGE SCALE GENOMIC DNA]</scope>
    <source>
        <strain evidence="2 3">Neff</strain>
    </source>
</reference>
<accession>L8GST5</accession>
<sequence>MEAAVVELEVAPEEGPTLLIAVENSGLASSDSATTSITVQCDEDGRVEVDLEVDTTRLESLYARFKASTFRFDFGDEANLATLAAIPLVQAHMRSRSTFTEHELFSIIFRFNRPYPSAQDEEQSVISRRLVDAELLEVATGLVLRCVLRTRYHDARVMMAHACGGAHNAPDLRFFLAHDQVFIVLPRQPQQSQHHNTINIDVTLDQSPESGRASLEVRLGEEEDSCDDDGDGYDGGGDAADGANPWVLLRVNVKHVITDKASVVAALRAILGEARDQRLTLLVLRQRFERDCGVPFGCAGCGSLTSFLKKQRAIFHVTEARKKKNLKSTSRNRGTWEEAQVVVDRDEERHRRRQADQVISNRTGQEGVAQGKAEAEGDEGPGASQGLLEEPASCRSSSATPNVIRRRCGYVILQKAIDCTITSASPPILPICAAQGAITVYGQDVIGAVPLVEGCHATSGDVVPLMLLMVLAVRVRPCPLLC</sequence>
<feature type="region of interest" description="Disordered" evidence="1">
    <location>
        <begin position="343"/>
        <end position="395"/>
    </location>
</feature>
<proteinExistence type="predicted"/>
<gene>
    <name evidence="2" type="ORF">ACA1_377470</name>
</gene>
<evidence type="ECO:0000256" key="1">
    <source>
        <dbReference type="SAM" id="MobiDB-lite"/>
    </source>
</evidence>
<dbReference type="AlphaFoldDB" id="L8GST5"/>
<keyword evidence="3" id="KW-1185">Reference proteome</keyword>
<dbReference type="EMBL" id="KB008025">
    <property type="protein sequence ID" value="ELR15643.1"/>
    <property type="molecule type" value="Genomic_DNA"/>
</dbReference>
<dbReference type="RefSeq" id="XP_004337656.1">
    <property type="nucleotide sequence ID" value="XM_004337608.1"/>
</dbReference>
<dbReference type="Proteomes" id="UP000011083">
    <property type="component" value="Unassembled WGS sequence"/>
</dbReference>
<protein>
    <submittedName>
        <fullName evidence="2">Uncharacterized protein</fullName>
    </submittedName>
</protein>
<dbReference type="VEuPathDB" id="AmoebaDB:ACA1_377470"/>
<dbReference type="KEGG" id="acan:ACA1_377470"/>